<dbReference type="OrthoDB" id="3551189at2759"/>
<proteinExistence type="predicted"/>
<keyword evidence="2" id="KW-1185">Reference proteome</keyword>
<evidence type="ECO:0000313" key="1">
    <source>
        <dbReference type="EMBL" id="KAB8303083.1"/>
    </source>
</evidence>
<gene>
    <name evidence="1" type="ORF">EYC80_004536</name>
</gene>
<evidence type="ECO:0000313" key="2">
    <source>
        <dbReference type="Proteomes" id="UP000326757"/>
    </source>
</evidence>
<sequence>MSTNYEKLASMEELDSLMDEMEASRTMVSTAPPAAAAATTSSAASATAFVAAASVVSIPAAAISSTTPAASITLRVDTSQKPSIPAKPVEPEPAQPLSKISVWMEERDPEEPESLNIAHFDDASLANCAVPLSFDDSSPAGTTSSLSFAKANPLNFIPGHQHINTAIPTTPGGNAFASSRFNSVAPRGTGSLQEVITISFQTIEGRNSCLGRLEREKGIRSDGMAISIKVLENEKQMEVSGPVGSNIRGFVREFCPNKYITASIK</sequence>
<protein>
    <submittedName>
        <fullName evidence="1">Uncharacterized protein</fullName>
    </submittedName>
</protein>
<name>A0A5N6KH24_MONLA</name>
<reference evidence="1 2" key="1">
    <citation type="submission" date="2019-06" db="EMBL/GenBank/DDBJ databases">
        <title>Genome Sequence of the Brown Rot Fungal Pathogen Monilinia laxa.</title>
        <authorList>
            <person name="De Miccolis Angelini R.M."/>
            <person name="Landi L."/>
            <person name="Abate D."/>
            <person name="Pollastro S."/>
            <person name="Romanazzi G."/>
            <person name="Faretra F."/>
        </authorList>
    </citation>
    <scope>NUCLEOTIDE SEQUENCE [LARGE SCALE GENOMIC DNA]</scope>
    <source>
        <strain evidence="1 2">Mlax316</strain>
    </source>
</reference>
<dbReference type="Proteomes" id="UP000326757">
    <property type="component" value="Unassembled WGS sequence"/>
</dbReference>
<comment type="caution">
    <text evidence="1">The sequence shown here is derived from an EMBL/GenBank/DDBJ whole genome shotgun (WGS) entry which is preliminary data.</text>
</comment>
<dbReference type="AlphaFoldDB" id="A0A5N6KH24"/>
<organism evidence="1 2">
    <name type="scientific">Monilinia laxa</name>
    <name type="common">Brown rot fungus</name>
    <name type="synonym">Sclerotinia laxa</name>
    <dbReference type="NCBI Taxonomy" id="61186"/>
    <lineage>
        <taxon>Eukaryota</taxon>
        <taxon>Fungi</taxon>
        <taxon>Dikarya</taxon>
        <taxon>Ascomycota</taxon>
        <taxon>Pezizomycotina</taxon>
        <taxon>Leotiomycetes</taxon>
        <taxon>Helotiales</taxon>
        <taxon>Sclerotiniaceae</taxon>
        <taxon>Monilinia</taxon>
    </lineage>
</organism>
<accession>A0A5N6KH24</accession>
<dbReference type="EMBL" id="VIGI01000002">
    <property type="protein sequence ID" value="KAB8303083.1"/>
    <property type="molecule type" value="Genomic_DNA"/>
</dbReference>